<comment type="caution">
    <text evidence="2">The sequence shown here is derived from an EMBL/GenBank/DDBJ whole genome shotgun (WGS) entry which is preliminary data.</text>
</comment>
<organism evidence="2 3">
    <name type="scientific">Ranitomeya imitator</name>
    <name type="common">mimic poison frog</name>
    <dbReference type="NCBI Taxonomy" id="111125"/>
    <lineage>
        <taxon>Eukaryota</taxon>
        <taxon>Metazoa</taxon>
        <taxon>Chordata</taxon>
        <taxon>Craniata</taxon>
        <taxon>Vertebrata</taxon>
        <taxon>Euteleostomi</taxon>
        <taxon>Amphibia</taxon>
        <taxon>Batrachia</taxon>
        <taxon>Anura</taxon>
        <taxon>Neobatrachia</taxon>
        <taxon>Hyloidea</taxon>
        <taxon>Dendrobatidae</taxon>
        <taxon>Dendrobatinae</taxon>
        <taxon>Ranitomeya</taxon>
    </lineage>
</organism>
<reference evidence="2" key="1">
    <citation type="submission" date="2023-07" db="EMBL/GenBank/DDBJ databases">
        <authorList>
            <person name="Stuckert A."/>
        </authorList>
    </citation>
    <scope>NUCLEOTIDE SEQUENCE</scope>
</reference>
<dbReference type="Gene3D" id="3.30.420.10">
    <property type="entry name" value="Ribonuclease H-like superfamily/Ribonuclease H"/>
    <property type="match status" value="1"/>
</dbReference>
<feature type="region of interest" description="Disordered" evidence="1">
    <location>
        <begin position="142"/>
        <end position="175"/>
    </location>
</feature>
<evidence type="ECO:0000256" key="1">
    <source>
        <dbReference type="SAM" id="MobiDB-lite"/>
    </source>
</evidence>
<keyword evidence="3" id="KW-1185">Reference proteome</keyword>
<evidence type="ECO:0000313" key="3">
    <source>
        <dbReference type="Proteomes" id="UP001176940"/>
    </source>
</evidence>
<gene>
    <name evidence="2" type="ORF">RIMI_LOCUS11310102</name>
</gene>
<name>A0ABN9LUV5_9NEOB</name>
<proteinExistence type="predicted"/>
<dbReference type="InterPro" id="IPR036397">
    <property type="entry name" value="RNaseH_sf"/>
</dbReference>
<dbReference type="Proteomes" id="UP001176940">
    <property type="component" value="Unassembled WGS sequence"/>
</dbReference>
<dbReference type="EMBL" id="CAUEEQ010025425">
    <property type="protein sequence ID" value="CAJ0946481.1"/>
    <property type="molecule type" value="Genomic_DNA"/>
</dbReference>
<evidence type="ECO:0008006" key="4">
    <source>
        <dbReference type="Google" id="ProtNLM"/>
    </source>
</evidence>
<sequence>MGYKCHIPCVKPLMTYRQRHKRLTWAKEKKNWTVAQWSKVLFSDESPKVVKSRYMQYDKPKNTKDAGAFNNYLLLCGSVSSTDAQQRARTDYVTAPSNLSVTARGRCRRSRTGARSRTRIRGHLGSGARAGREKNVANTTILSAGKSQEKSGSGTPTRKSVLPQKFKVPPATNTADGSLVFKDDLQSTLLDGHKIARPELDFSVINDKTLQKGTPKPLSASEQRKPKKEVTSVRVCIANEWKHY</sequence>
<evidence type="ECO:0000313" key="2">
    <source>
        <dbReference type="EMBL" id="CAJ0946481.1"/>
    </source>
</evidence>
<protein>
    <recommendedName>
        <fullName evidence="4">Transposase</fullName>
    </recommendedName>
</protein>
<accession>A0ABN9LUV5</accession>
<feature type="region of interest" description="Disordered" evidence="1">
    <location>
        <begin position="207"/>
        <end position="229"/>
    </location>
</feature>
<feature type="compositionally biased region" description="Polar residues" evidence="1">
    <location>
        <begin position="142"/>
        <end position="158"/>
    </location>
</feature>